<keyword evidence="2" id="KW-1185">Reference proteome</keyword>
<comment type="caution">
    <text evidence="1">The sequence shown here is derived from an EMBL/GenBank/DDBJ whole genome shotgun (WGS) entry which is preliminary data.</text>
</comment>
<dbReference type="RefSeq" id="WP_264851675.1">
    <property type="nucleotide sequence ID" value="NZ_BRXR01000001.1"/>
</dbReference>
<reference evidence="1 2" key="1">
    <citation type="journal article" date="2024" name="Int. J. Syst. Evol. Microbiol.">
        <title>Clostridium omnivorum sp. nov., isolated from anoxic soil under the treatment of reductive soil disinfestation.</title>
        <authorList>
            <person name="Ueki A."/>
            <person name="Tonouchi A."/>
            <person name="Kaku N."/>
            <person name="Honma S."/>
            <person name="Ueki K."/>
        </authorList>
    </citation>
    <scope>NUCLEOTIDE SEQUENCE [LARGE SCALE GENOMIC DNA]</scope>
    <source>
        <strain evidence="1 2">E14</strain>
    </source>
</reference>
<organism evidence="1 2">
    <name type="scientific">Clostridium omnivorum</name>
    <dbReference type="NCBI Taxonomy" id="1604902"/>
    <lineage>
        <taxon>Bacteria</taxon>
        <taxon>Bacillati</taxon>
        <taxon>Bacillota</taxon>
        <taxon>Clostridia</taxon>
        <taxon>Eubacteriales</taxon>
        <taxon>Clostridiaceae</taxon>
        <taxon>Clostridium</taxon>
    </lineage>
</organism>
<accession>A0ABQ5NAX9</accession>
<protein>
    <recommendedName>
        <fullName evidence="3">Spore coat associated protein JA (CotJA)</fullName>
    </recommendedName>
</protein>
<dbReference type="Proteomes" id="UP001208567">
    <property type="component" value="Unassembled WGS sequence"/>
</dbReference>
<evidence type="ECO:0000313" key="1">
    <source>
        <dbReference type="EMBL" id="GLC32373.1"/>
    </source>
</evidence>
<name>A0ABQ5NAX9_9CLOT</name>
<dbReference type="EMBL" id="BRXR01000001">
    <property type="protein sequence ID" value="GLC32373.1"/>
    <property type="molecule type" value="Genomic_DNA"/>
</dbReference>
<proteinExistence type="predicted"/>
<evidence type="ECO:0000313" key="2">
    <source>
        <dbReference type="Proteomes" id="UP001208567"/>
    </source>
</evidence>
<sequence>MYCIKRDKYYSNDNSLCPFMAYYSQPKAPYAPCFMTNQNFVQGGCRHCQSFNINAVPVNYPDLQMNPMYYSNLYNYNMMGNMVTSMLPVPVEEIED</sequence>
<evidence type="ECO:0008006" key="3">
    <source>
        <dbReference type="Google" id="ProtNLM"/>
    </source>
</evidence>
<gene>
    <name evidence="1" type="ORF">bsdE14_37830</name>
</gene>